<name>A0ABD1GN95_SALDI</name>
<accession>A0ABD1GN95</accession>
<keyword evidence="2" id="KW-0472">Membrane</keyword>
<dbReference type="Proteomes" id="UP001567538">
    <property type="component" value="Unassembled WGS sequence"/>
</dbReference>
<gene>
    <name evidence="3" type="ORF">AAHA92_22226</name>
</gene>
<comment type="similarity">
    <text evidence="1">Belongs to the major facilitator superfamily. Phosphate:H(+) symporter (TC 2.A.1.9) family.</text>
</comment>
<organism evidence="3 4">
    <name type="scientific">Salvia divinorum</name>
    <name type="common">Maria pastora</name>
    <name type="synonym">Diviner's sage</name>
    <dbReference type="NCBI Taxonomy" id="28513"/>
    <lineage>
        <taxon>Eukaryota</taxon>
        <taxon>Viridiplantae</taxon>
        <taxon>Streptophyta</taxon>
        <taxon>Embryophyta</taxon>
        <taxon>Tracheophyta</taxon>
        <taxon>Spermatophyta</taxon>
        <taxon>Magnoliopsida</taxon>
        <taxon>eudicotyledons</taxon>
        <taxon>Gunneridae</taxon>
        <taxon>Pentapetalae</taxon>
        <taxon>asterids</taxon>
        <taxon>lamiids</taxon>
        <taxon>Lamiales</taxon>
        <taxon>Lamiaceae</taxon>
        <taxon>Nepetoideae</taxon>
        <taxon>Mentheae</taxon>
        <taxon>Salviinae</taxon>
        <taxon>Salvia</taxon>
        <taxon>Salvia subgen. Calosphace</taxon>
    </lineage>
</organism>
<keyword evidence="4" id="KW-1185">Reference proteome</keyword>
<dbReference type="Gene3D" id="1.20.1250.20">
    <property type="entry name" value="MFS general substrate transporter like domains"/>
    <property type="match status" value="1"/>
</dbReference>
<feature type="transmembrane region" description="Helical" evidence="2">
    <location>
        <begin position="20"/>
        <end position="39"/>
    </location>
</feature>
<comment type="caution">
    <text evidence="3">The sequence shown here is derived from an EMBL/GenBank/DDBJ whole genome shotgun (WGS) entry which is preliminary data.</text>
</comment>
<dbReference type="InterPro" id="IPR036259">
    <property type="entry name" value="MFS_trans_sf"/>
</dbReference>
<keyword evidence="2" id="KW-0812">Transmembrane</keyword>
<keyword evidence="2" id="KW-1133">Transmembrane helix</keyword>
<evidence type="ECO:0000313" key="3">
    <source>
        <dbReference type="EMBL" id="KAL1545507.1"/>
    </source>
</evidence>
<evidence type="ECO:0000313" key="4">
    <source>
        <dbReference type="Proteomes" id="UP001567538"/>
    </source>
</evidence>
<sequence length="184" mass="20322">MRLEDKDGKAGRALRRYFDVAVDFVSGLGFFSSVLSVYVVGKLSHWFQYTLNRSRLDRYYWLLAGLSAVNLVVFNVVALGYMRKKTSSTTSIQRHCCAHQRVSFPPPLVRRPFGAAAACRGVRAAAPFGAASRSEQACLCGCLRGTAASRWQQSYRGVEGSGSPSAEEKNLRKAKSLITLHVRI</sequence>
<evidence type="ECO:0000256" key="1">
    <source>
        <dbReference type="ARBA" id="ARBA00044504"/>
    </source>
</evidence>
<feature type="transmembrane region" description="Helical" evidence="2">
    <location>
        <begin position="59"/>
        <end position="81"/>
    </location>
</feature>
<reference evidence="3 4" key="1">
    <citation type="submission" date="2024-06" db="EMBL/GenBank/DDBJ databases">
        <title>A chromosome level genome sequence of Diviner's sage (Salvia divinorum).</title>
        <authorList>
            <person name="Ford S.A."/>
            <person name="Ro D.-K."/>
            <person name="Ness R.W."/>
            <person name="Phillips M.A."/>
        </authorList>
    </citation>
    <scope>NUCLEOTIDE SEQUENCE [LARGE SCALE GENOMIC DNA]</scope>
    <source>
        <strain evidence="3">SAF-2024a</strain>
        <tissue evidence="3">Leaf</tissue>
    </source>
</reference>
<dbReference type="AlphaFoldDB" id="A0ABD1GN95"/>
<dbReference type="EMBL" id="JBEAFC010000008">
    <property type="protein sequence ID" value="KAL1545507.1"/>
    <property type="molecule type" value="Genomic_DNA"/>
</dbReference>
<evidence type="ECO:0000256" key="2">
    <source>
        <dbReference type="SAM" id="Phobius"/>
    </source>
</evidence>
<protein>
    <submittedName>
        <fullName evidence="3">Protein NRT1/ PTR FAMILY 5.5-like</fullName>
    </submittedName>
</protein>
<proteinExistence type="inferred from homology"/>